<dbReference type="Proteomes" id="UP000199052">
    <property type="component" value="Unassembled WGS sequence"/>
</dbReference>
<reference evidence="3 6" key="2">
    <citation type="submission" date="2020-07" db="EMBL/GenBank/DDBJ databases">
        <title>Sequencing the genomes of 1000 actinobacteria strains.</title>
        <authorList>
            <person name="Klenk H.-P."/>
        </authorList>
    </citation>
    <scope>NUCLEOTIDE SEQUENCE [LARGE SCALE GENOMIC DNA]</scope>
    <source>
        <strain evidence="3 6">DSM 45117</strain>
    </source>
</reference>
<dbReference type="Pfam" id="PF01636">
    <property type="entry name" value="APH"/>
    <property type="match status" value="1"/>
</dbReference>
<keyword evidence="6" id="KW-1185">Reference proteome</keyword>
<organism evidence="4 5">
    <name type="scientific">Actinopolymorpha cephalotaxi</name>
    <dbReference type="NCBI Taxonomy" id="504797"/>
    <lineage>
        <taxon>Bacteria</taxon>
        <taxon>Bacillati</taxon>
        <taxon>Actinomycetota</taxon>
        <taxon>Actinomycetes</taxon>
        <taxon>Propionibacteriales</taxon>
        <taxon>Actinopolymorphaceae</taxon>
        <taxon>Actinopolymorpha</taxon>
    </lineage>
</organism>
<reference evidence="4 5" key="1">
    <citation type="submission" date="2016-10" db="EMBL/GenBank/DDBJ databases">
        <authorList>
            <person name="de Groot N.N."/>
        </authorList>
    </citation>
    <scope>NUCLEOTIDE SEQUENCE [LARGE SCALE GENOMIC DNA]</scope>
    <source>
        <strain evidence="4 5">CPCC 202808</strain>
    </source>
</reference>
<accession>A0A1I2PH01</accession>
<dbReference type="OrthoDB" id="236897at2"/>
<evidence type="ECO:0000313" key="4">
    <source>
        <dbReference type="EMBL" id="SFG15432.1"/>
    </source>
</evidence>
<name>A0A1I2PH01_9ACTN</name>
<dbReference type="AlphaFoldDB" id="A0A1I2PH01"/>
<dbReference type="Proteomes" id="UP000533017">
    <property type="component" value="Unassembled WGS sequence"/>
</dbReference>
<evidence type="ECO:0000259" key="2">
    <source>
        <dbReference type="Pfam" id="PF01636"/>
    </source>
</evidence>
<dbReference type="GO" id="GO:0016740">
    <property type="term" value="F:transferase activity"/>
    <property type="evidence" value="ECO:0007669"/>
    <property type="project" value="UniProtKB-KW"/>
</dbReference>
<evidence type="ECO:0000313" key="6">
    <source>
        <dbReference type="Proteomes" id="UP000533017"/>
    </source>
</evidence>
<proteinExistence type="predicted"/>
<dbReference type="STRING" id="504797.SAMN05421678_104139"/>
<dbReference type="SUPFAM" id="SSF56112">
    <property type="entry name" value="Protein kinase-like (PK-like)"/>
    <property type="match status" value="1"/>
</dbReference>
<dbReference type="EMBL" id="JACBZA010000001">
    <property type="protein sequence ID" value="NYH83609.1"/>
    <property type="molecule type" value="Genomic_DNA"/>
</dbReference>
<evidence type="ECO:0000256" key="1">
    <source>
        <dbReference type="SAM" id="MobiDB-lite"/>
    </source>
</evidence>
<dbReference type="InterPro" id="IPR011009">
    <property type="entry name" value="Kinase-like_dom_sf"/>
</dbReference>
<dbReference type="EMBL" id="FOOI01000004">
    <property type="protein sequence ID" value="SFG15432.1"/>
    <property type="molecule type" value="Genomic_DNA"/>
</dbReference>
<evidence type="ECO:0000313" key="5">
    <source>
        <dbReference type="Proteomes" id="UP000199052"/>
    </source>
</evidence>
<evidence type="ECO:0000313" key="3">
    <source>
        <dbReference type="EMBL" id="NYH83609.1"/>
    </source>
</evidence>
<gene>
    <name evidence="3" type="ORF">FHR37_002460</name>
    <name evidence="4" type="ORF">SAMN05421678_104139</name>
</gene>
<protein>
    <submittedName>
        <fullName evidence="4">Phosphotransferase enzyme family protein</fullName>
    </submittedName>
</protein>
<dbReference type="InterPro" id="IPR002575">
    <property type="entry name" value="Aminoglycoside_PTrfase"/>
</dbReference>
<dbReference type="RefSeq" id="WP_092882623.1">
    <property type="nucleotide sequence ID" value="NZ_FOOI01000004.1"/>
</dbReference>
<feature type="region of interest" description="Disordered" evidence="1">
    <location>
        <begin position="1"/>
        <end position="32"/>
    </location>
</feature>
<feature type="domain" description="Aminoglycoside phosphotransferase" evidence="2">
    <location>
        <begin position="143"/>
        <end position="195"/>
    </location>
</feature>
<sequence length="285" mass="31389">MHATEPSDHPESSKRPEPFAGPDSESSREQSLTGGVIAGAVRVGQTVRRAASPHTPAIQELLTGLRRCGFEQAPEPLGVDDLGREVWSFVPGRAGHPPITPDIASDEALVEAARTIRRFHDLSAGLLATGWHGWNPDVADPSGWHEVVCHNDLAPFNLVFQGRRVGAVIDWDLAAPGSRTWDLAYAVWRLVPLHRPEYTAPLGWPPLERGRRLRLFVDAYGLTGGDRADLLALTRQRMRRTVEGMRRLVELGTLADLPAIDPRAEAGDLAYFDLHLSDWEAALHR</sequence>
<keyword evidence="4" id="KW-0808">Transferase</keyword>
<dbReference type="Gene3D" id="3.90.1200.10">
    <property type="match status" value="1"/>
</dbReference>
<feature type="compositionally biased region" description="Basic and acidic residues" evidence="1">
    <location>
        <begin position="1"/>
        <end position="17"/>
    </location>
</feature>